<keyword evidence="4" id="KW-0732">Signal</keyword>
<dbReference type="FunFam" id="3.20.20.80:FF:000040">
    <property type="entry name" value="Beta-galactosidase A"/>
    <property type="match status" value="1"/>
</dbReference>
<evidence type="ECO:0000313" key="10">
    <source>
        <dbReference type="EMBL" id="KAH8078388.1"/>
    </source>
</evidence>
<evidence type="ECO:0000256" key="1">
    <source>
        <dbReference type="ARBA" id="ARBA00001412"/>
    </source>
</evidence>
<dbReference type="InterPro" id="IPR031330">
    <property type="entry name" value="Gly_Hdrlase_35_cat"/>
</dbReference>
<evidence type="ECO:0000256" key="8">
    <source>
        <dbReference type="RuleBase" id="RU003679"/>
    </source>
</evidence>
<accession>A0A8K0XK12</accession>
<dbReference type="InterPro" id="IPR001944">
    <property type="entry name" value="Glycoside_Hdrlase_35"/>
</dbReference>
<keyword evidence="11" id="KW-1185">Reference proteome</keyword>
<comment type="catalytic activity">
    <reaction evidence="1">
        <text>Hydrolysis of terminal non-reducing beta-D-galactose residues in beta-D-galactosides.</text>
        <dbReference type="EC" id="3.2.1.23"/>
    </reaction>
</comment>
<evidence type="ECO:0000259" key="9">
    <source>
        <dbReference type="SMART" id="SM01029"/>
    </source>
</evidence>
<dbReference type="SUPFAM" id="SSF51445">
    <property type="entry name" value="(Trans)glycosidases"/>
    <property type="match status" value="1"/>
</dbReference>
<evidence type="ECO:0000256" key="5">
    <source>
        <dbReference type="ARBA" id="ARBA00022801"/>
    </source>
</evidence>
<keyword evidence="5 10" id="KW-0378">Hydrolase</keyword>
<dbReference type="InterPro" id="IPR025300">
    <property type="entry name" value="BetaGal_jelly_roll_dom"/>
</dbReference>
<dbReference type="OrthoDB" id="1657402at2759"/>
<feature type="domain" description="Beta-galactosidase" evidence="9">
    <location>
        <begin position="399"/>
        <end position="581"/>
    </location>
</feature>
<dbReference type="Pfam" id="PF13363">
    <property type="entry name" value="BetaGal_dom3"/>
    <property type="match status" value="1"/>
</dbReference>
<evidence type="ECO:0000313" key="11">
    <source>
        <dbReference type="Proteomes" id="UP000813824"/>
    </source>
</evidence>
<dbReference type="InterPro" id="IPR025972">
    <property type="entry name" value="BetaGal_dom3"/>
</dbReference>
<sequence length="1017" mass="111021">MALLKLRVWAFPALISLVIVLFTWPITARVALERDLNIAATEPPRHSTGLSNAVQWDNYTLFVNDQRVFIYSGEFHTFRLPVPDLWLDIFQKMVASGLNAVSIYIHWGLSNPAPGVIDFNDWRALQPIFDAAKLAGIFIVLRPGPYINAETTAGGLAHWATSVVAGELRTNATDYKNAWTPYIQGIINVTVPNQVSNGGPVIAQDNEFSQSPIQRAEYFAELEAAYRAGGIVVPLTYNDPGQGRNFINGTGAVDIYGLDAYPQGFDCSNPRVWRPVTTNYHQYHEQVNPSQPWYMPEFQGGAFDPWRGPGYDACEVLTGPDFQDVFYKQNWASNVKLISYYMLYGGTSWGGIPFPGVYTSYDYGAAIRESRALSPKFDELKRQALFLRSSPQFRKTDWVGDSTTGIPGVTVNGSAAFITLLRNPDSNTGFFIVRQTNSTSTETANFSITVPTSQGTFSLPQTFNSIALNGRQSKVLVTDYSFGSKSSLLYSTASIFFAGKIDKRDVLFLFGDSDQSHEFALPLTGNTGVRATRADVKFTTPQTIREFTTVTVLPGTTGLVTVFESDSQLVLFSDSVTTATFWAPTIPAESGALKNFFQFGSNSSVLVGGPYLVRNATITKSGELALRGDLNATAFLTVIAPSSVRSVSWNGDRVETMASAASDDEAGHSRTSSAIITGRVTTKVRASGIKVPTLSKWKFADSLPEIQPSFSDAHWILANHTTTNLSPKPSFGDGRVLFGCDYGFCENIVLWRGHFKATGAETAVNLTISGGGSFGASVFINDQFINSTLGGEETNGLYTFPKGSVHAGKDNVVTVIQDNMGNDEGDTAKSSRGILGFQLNNGNFSEWRVQGKLGGYTNFPDKTRGVLNEGGLFGERSGWHLPGFDTSSWASRSLDQGLPNGKAGVGFFVTTFDLNVEKETDVFMSFVFDDVDQPYRALLFVNGWQFGKRVANLGPQFKFPVHQGILNYSGKNTVAVALWALENTPVKPSLKLVVDQVLDGGVGSIKVNNPGWKRRVV</sequence>
<dbReference type="Gene3D" id="2.60.120.260">
    <property type="entry name" value="Galactose-binding domain-like"/>
    <property type="match status" value="2"/>
</dbReference>
<comment type="caution">
    <text evidence="10">The sequence shown here is derived from an EMBL/GenBank/DDBJ whole genome shotgun (WGS) entry which is preliminary data.</text>
</comment>
<dbReference type="Gene3D" id="2.102.20.10">
    <property type="entry name" value="Beta-galactosidase, domain 2"/>
    <property type="match status" value="1"/>
</dbReference>
<dbReference type="Proteomes" id="UP000813824">
    <property type="component" value="Unassembled WGS sequence"/>
</dbReference>
<dbReference type="AlphaFoldDB" id="A0A8K0XK12"/>
<dbReference type="Gene3D" id="3.20.20.80">
    <property type="entry name" value="Glycosidases"/>
    <property type="match status" value="1"/>
</dbReference>
<dbReference type="InterPro" id="IPR037110">
    <property type="entry name" value="Betagal_dom2_sf"/>
</dbReference>
<dbReference type="Pfam" id="PF01301">
    <property type="entry name" value="Glyco_hydro_35"/>
    <property type="match status" value="1"/>
</dbReference>
<dbReference type="Pfam" id="PF10435">
    <property type="entry name" value="BetaGal_dom2"/>
    <property type="match status" value="1"/>
</dbReference>
<dbReference type="SMART" id="SM01029">
    <property type="entry name" value="BetaGal_dom2"/>
    <property type="match status" value="1"/>
</dbReference>
<proteinExistence type="inferred from homology"/>
<evidence type="ECO:0000256" key="2">
    <source>
        <dbReference type="ARBA" id="ARBA00009809"/>
    </source>
</evidence>
<dbReference type="SUPFAM" id="SSF49785">
    <property type="entry name" value="Galactose-binding domain-like"/>
    <property type="match status" value="2"/>
</dbReference>
<evidence type="ECO:0000256" key="6">
    <source>
        <dbReference type="ARBA" id="ARBA00023180"/>
    </source>
</evidence>
<dbReference type="PANTHER" id="PTHR23421">
    <property type="entry name" value="BETA-GALACTOSIDASE RELATED"/>
    <property type="match status" value="1"/>
</dbReference>
<dbReference type="InterPro" id="IPR036833">
    <property type="entry name" value="BetaGal_dom3_sf"/>
</dbReference>
<name>A0A8K0XK12_9AGAR</name>
<dbReference type="InterPro" id="IPR008979">
    <property type="entry name" value="Galactose-bd-like_sf"/>
</dbReference>
<keyword evidence="6" id="KW-0325">Glycoprotein</keyword>
<dbReference type="GO" id="GO:0004565">
    <property type="term" value="F:beta-galactosidase activity"/>
    <property type="evidence" value="ECO:0007669"/>
    <property type="project" value="UniProtKB-EC"/>
</dbReference>
<organism evidence="10 11">
    <name type="scientific">Cristinia sonorae</name>
    <dbReference type="NCBI Taxonomy" id="1940300"/>
    <lineage>
        <taxon>Eukaryota</taxon>
        <taxon>Fungi</taxon>
        <taxon>Dikarya</taxon>
        <taxon>Basidiomycota</taxon>
        <taxon>Agaricomycotina</taxon>
        <taxon>Agaricomycetes</taxon>
        <taxon>Agaricomycetidae</taxon>
        <taxon>Agaricales</taxon>
        <taxon>Pleurotineae</taxon>
        <taxon>Stephanosporaceae</taxon>
        <taxon>Cristinia</taxon>
    </lineage>
</organism>
<protein>
    <recommendedName>
        <fullName evidence="3">beta-galactosidase</fullName>
        <ecNumber evidence="3">3.2.1.23</ecNumber>
    </recommendedName>
</protein>
<evidence type="ECO:0000256" key="4">
    <source>
        <dbReference type="ARBA" id="ARBA00022729"/>
    </source>
</evidence>
<dbReference type="PRINTS" id="PR00742">
    <property type="entry name" value="GLHYDRLASE35"/>
</dbReference>
<dbReference type="SUPFAM" id="SSF117100">
    <property type="entry name" value="Beta-galactosidase LacA, domain 3"/>
    <property type="match status" value="1"/>
</dbReference>
<dbReference type="EC" id="3.2.1.23" evidence="3"/>
<dbReference type="EMBL" id="JAEVFJ010000059">
    <property type="protein sequence ID" value="KAH8078388.1"/>
    <property type="molecule type" value="Genomic_DNA"/>
</dbReference>
<evidence type="ECO:0000256" key="3">
    <source>
        <dbReference type="ARBA" id="ARBA00012756"/>
    </source>
</evidence>
<dbReference type="GO" id="GO:0005975">
    <property type="term" value="P:carbohydrate metabolic process"/>
    <property type="evidence" value="ECO:0007669"/>
    <property type="project" value="InterPro"/>
</dbReference>
<dbReference type="InterPro" id="IPR017853">
    <property type="entry name" value="GH"/>
</dbReference>
<dbReference type="Gene3D" id="2.60.390.10">
    <property type="entry name" value="Beta-galactosidase, domain 3"/>
    <property type="match status" value="1"/>
</dbReference>
<dbReference type="SUPFAM" id="SSF51011">
    <property type="entry name" value="Glycosyl hydrolase domain"/>
    <property type="match status" value="1"/>
</dbReference>
<comment type="similarity">
    <text evidence="2 8">Belongs to the glycosyl hydrolase 35 family.</text>
</comment>
<evidence type="ECO:0000256" key="7">
    <source>
        <dbReference type="ARBA" id="ARBA00023295"/>
    </source>
</evidence>
<reference evidence="10" key="1">
    <citation type="journal article" date="2021" name="New Phytol.">
        <title>Evolutionary innovations through gain and loss of genes in the ectomycorrhizal Boletales.</title>
        <authorList>
            <person name="Wu G."/>
            <person name="Miyauchi S."/>
            <person name="Morin E."/>
            <person name="Kuo A."/>
            <person name="Drula E."/>
            <person name="Varga T."/>
            <person name="Kohler A."/>
            <person name="Feng B."/>
            <person name="Cao Y."/>
            <person name="Lipzen A."/>
            <person name="Daum C."/>
            <person name="Hundley H."/>
            <person name="Pangilinan J."/>
            <person name="Johnson J."/>
            <person name="Barry K."/>
            <person name="LaButti K."/>
            <person name="Ng V."/>
            <person name="Ahrendt S."/>
            <person name="Min B."/>
            <person name="Choi I.G."/>
            <person name="Park H."/>
            <person name="Plett J.M."/>
            <person name="Magnuson J."/>
            <person name="Spatafora J.W."/>
            <person name="Nagy L.G."/>
            <person name="Henrissat B."/>
            <person name="Grigoriev I.V."/>
            <person name="Yang Z.L."/>
            <person name="Xu J."/>
            <person name="Martin F.M."/>
        </authorList>
    </citation>
    <scope>NUCLEOTIDE SEQUENCE</scope>
    <source>
        <strain evidence="10">KKN 215</strain>
    </source>
</reference>
<gene>
    <name evidence="10" type="ORF">BXZ70DRAFT_911174</name>
</gene>
<dbReference type="Pfam" id="PF13364">
    <property type="entry name" value="BetaGal_ABD2"/>
    <property type="match status" value="2"/>
</dbReference>
<dbReference type="InterPro" id="IPR018954">
    <property type="entry name" value="Betagal_dom2"/>
</dbReference>
<keyword evidence="7" id="KW-0326">Glycosidase</keyword>